<dbReference type="AlphaFoldDB" id="A0A9D2FX99"/>
<evidence type="ECO:0000256" key="2">
    <source>
        <dbReference type="ARBA" id="ARBA00022729"/>
    </source>
</evidence>
<dbReference type="GO" id="GO:0051082">
    <property type="term" value="F:unfolded protein binding"/>
    <property type="evidence" value="ECO:0007669"/>
    <property type="project" value="InterPro"/>
</dbReference>
<proteinExistence type="inferred from homology"/>
<dbReference type="InterPro" id="IPR024930">
    <property type="entry name" value="Skp_dom_sf"/>
</dbReference>
<keyword evidence="2 3" id="KW-0732">Signal</keyword>
<dbReference type="Pfam" id="PF03938">
    <property type="entry name" value="OmpH"/>
    <property type="match status" value="1"/>
</dbReference>
<evidence type="ECO:0000313" key="4">
    <source>
        <dbReference type="EMBL" id="HIZ68643.1"/>
    </source>
</evidence>
<evidence type="ECO:0000256" key="3">
    <source>
        <dbReference type="SAM" id="SignalP"/>
    </source>
</evidence>
<dbReference type="EMBL" id="DXBE01000020">
    <property type="protein sequence ID" value="HIZ68643.1"/>
    <property type="molecule type" value="Genomic_DNA"/>
</dbReference>
<reference evidence="4" key="2">
    <citation type="submission" date="2021-04" db="EMBL/GenBank/DDBJ databases">
        <authorList>
            <person name="Gilroy R."/>
        </authorList>
    </citation>
    <scope>NUCLEOTIDE SEQUENCE</scope>
    <source>
        <strain evidence="4">ChiHecec3B27-8219</strain>
    </source>
</reference>
<dbReference type="SUPFAM" id="SSF111384">
    <property type="entry name" value="OmpH-like"/>
    <property type="match status" value="1"/>
</dbReference>
<dbReference type="GO" id="GO:0050821">
    <property type="term" value="P:protein stabilization"/>
    <property type="evidence" value="ECO:0007669"/>
    <property type="project" value="TreeGrafter"/>
</dbReference>
<feature type="signal peptide" evidence="3">
    <location>
        <begin position="1"/>
        <end position="24"/>
    </location>
</feature>
<dbReference type="Gene3D" id="3.30.910.20">
    <property type="entry name" value="Skp domain"/>
    <property type="match status" value="1"/>
</dbReference>
<comment type="caution">
    <text evidence="4">The sequence shown here is derived from an EMBL/GenBank/DDBJ whole genome shotgun (WGS) entry which is preliminary data.</text>
</comment>
<dbReference type="GO" id="GO:0005829">
    <property type="term" value="C:cytosol"/>
    <property type="evidence" value="ECO:0007669"/>
    <property type="project" value="TreeGrafter"/>
</dbReference>
<dbReference type="PROSITE" id="PS51257">
    <property type="entry name" value="PROKAR_LIPOPROTEIN"/>
    <property type="match status" value="1"/>
</dbReference>
<evidence type="ECO:0000313" key="5">
    <source>
        <dbReference type="Proteomes" id="UP000824055"/>
    </source>
</evidence>
<organism evidence="4 5">
    <name type="scientific">Candidatus Prevotella avicola</name>
    <dbReference type="NCBI Taxonomy" id="2838738"/>
    <lineage>
        <taxon>Bacteria</taxon>
        <taxon>Pseudomonadati</taxon>
        <taxon>Bacteroidota</taxon>
        <taxon>Bacteroidia</taxon>
        <taxon>Bacteroidales</taxon>
        <taxon>Prevotellaceae</taxon>
        <taxon>Prevotella</taxon>
    </lineage>
</organism>
<dbReference type="PANTHER" id="PTHR35089">
    <property type="entry name" value="CHAPERONE PROTEIN SKP"/>
    <property type="match status" value="1"/>
</dbReference>
<dbReference type="SMART" id="SM00935">
    <property type="entry name" value="OmpH"/>
    <property type="match status" value="1"/>
</dbReference>
<dbReference type="PANTHER" id="PTHR35089:SF1">
    <property type="entry name" value="CHAPERONE PROTEIN SKP"/>
    <property type="match status" value="1"/>
</dbReference>
<name>A0A9D2FX99_9BACT</name>
<sequence>MKRKFLSIALVATGIVAFSSCNNAQPKVEEKTTAAAPTELKIAYVEVDSIMTQYRFAKEYTEILEKKGQNIQSTLNQKGQALQNAVANFQQKVQQNAYTREQAEAVQAGLQKQQNDLAGLQQRLGNEFNAEQEKYNKALHDSIDHFLAVYNKDKKYSIILSKSGDNLLYADKAYDITDEIIAGLNKAYKGKVDSKSKDNKKEETKK</sequence>
<feature type="chain" id="PRO_5039411256" evidence="3">
    <location>
        <begin position="25"/>
        <end position="206"/>
    </location>
</feature>
<reference evidence="4" key="1">
    <citation type="journal article" date="2021" name="PeerJ">
        <title>Extensive microbial diversity within the chicken gut microbiome revealed by metagenomics and culture.</title>
        <authorList>
            <person name="Gilroy R."/>
            <person name="Ravi A."/>
            <person name="Getino M."/>
            <person name="Pursley I."/>
            <person name="Horton D.L."/>
            <person name="Alikhan N.F."/>
            <person name="Baker D."/>
            <person name="Gharbi K."/>
            <person name="Hall N."/>
            <person name="Watson M."/>
            <person name="Adriaenssens E.M."/>
            <person name="Foster-Nyarko E."/>
            <person name="Jarju S."/>
            <person name="Secka A."/>
            <person name="Antonio M."/>
            <person name="Oren A."/>
            <person name="Chaudhuri R.R."/>
            <person name="La Ragione R."/>
            <person name="Hildebrand F."/>
            <person name="Pallen M.J."/>
        </authorList>
    </citation>
    <scope>NUCLEOTIDE SEQUENCE</scope>
    <source>
        <strain evidence="4">ChiHecec3B27-8219</strain>
    </source>
</reference>
<accession>A0A9D2FX99</accession>
<evidence type="ECO:0000256" key="1">
    <source>
        <dbReference type="ARBA" id="ARBA00009091"/>
    </source>
</evidence>
<gene>
    <name evidence="4" type="ORF">H9966_01980</name>
</gene>
<dbReference type="Proteomes" id="UP000824055">
    <property type="component" value="Unassembled WGS sequence"/>
</dbReference>
<dbReference type="InterPro" id="IPR005632">
    <property type="entry name" value="Chaperone_Skp"/>
</dbReference>
<protein>
    <submittedName>
        <fullName evidence="4">OmpH family outer membrane protein</fullName>
    </submittedName>
</protein>
<comment type="similarity">
    <text evidence="1">Belongs to the Skp family.</text>
</comment>